<feature type="non-terminal residue" evidence="2">
    <location>
        <position position="1"/>
    </location>
</feature>
<dbReference type="InterPro" id="IPR041539">
    <property type="entry name" value="CxC5"/>
</dbReference>
<dbReference type="OrthoDB" id="10562193at2759"/>
<evidence type="ECO:0000313" key="2">
    <source>
        <dbReference type="EMBL" id="CAF0952518.1"/>
    </source>
</evidence>
<keyword evidence="3" id="KW-1185">Reference proteome</keyword>
<protein>
    <recommendedName>
        <fullName evidence="1">CxC5 like cysteine cluster associated with KDZ domain-containing protein</fullName>
    </recommendedName>
</protein>
<reference evidence="2" key="1">
    <citation type="submission" date="2021-02" db="EMBL/GenBank/DDBJ databases">
        <authorList>
            <person name="Nowell W R."/>
        </authorList>
    </citation>
    <scope>NUCLEOTIDE SEQUENCE</scope>
    <source>
        <strain evidence="2">Ploen Becks lab</strain>
    </source>
</reference>
<sequence length="448" mass="53123">MNQEVFYPLKSIGEVFSFIFGCVKVDIEHEKETLVDNFNEIFNSNINFHEIEPLLSKFCYFFGFNYKELSEKFKLLDDKLNARKNFVYPPVKNCLFCNDSLIFYEAKEILTYTKNGSQIMTFSKFKCSFCHIIYEIDRYLIRGEWFYYSECLSNYIYLSSYIVFERSLLENLNVHIIKNNVSFKGFTDAYNEGHKNVSIKPLCRKRLSEIWFTYKIRKFNVKFGLENSYFDPKFTEQYLQNNISEFIAIYSNYWTEKHLSECSSKFLLCKNSSKVIKQIFYKNLTNLLLKVCFDGNQKCRRLRCLAEIQPEIFCDETPVLESYFCIKHKENTVNLSNEEFSQPIDFDSIIDHRNQASKGYEYKLKFDSVPEFRWMPESYVQKWPNALNIFLKKINNYSDSECNVEKDLCYNKRKTGAVVTGIISCGILLHFNEILKGESLNSVRESVH</sequence>
<organism evidence="2 3">
    <name type="scientific">Brachionus calyciflorus</name>
    <dbReference type="NCBI Taxonomy" id="104777"/>
    <lineage>
        <taxon>Eukaryota</taxon>
        <taxon>Metazoa</taxon>
        <taxon>Spiralia</taxon>
        <taxon>Gnathifera</taxon>
        <taxon>Rotifera</taxon>
        <taxon>Eurotatoria</taxon>
        <taxon>Monogononta</taxon>
        <taxon>Pseudotrocha</taxon>
        <taxon>Ploima</taxon>
        <taxon>Brachionidae</taxon>
        <taxon>Brachionus</taxon>
    </lineage>
</organism>
<dbReference type="AlphaFoldDB" id="A0A814DCX8"/>
<dbReference type="EMBL" id="CAJNOC010002809">
    <property type="protein sequence ID" value="CAF0952518.1"/>
    <property type="molecule type" value="Genomic_DNA"/>
</dbReference>
<name>A0A814DCX8_9BILA</name>
<feature type="domain" description="CxC5 like cysteine cluster associated with KDZ" evidence="1">
    <location>
        <begin position="86"/>
        <end position="192"/>
    </location>
</feature>
<gene>
    <name evidence="2" type="ORF">OXX778_LOCUS14021</name>
</gene>
<dbReference type="Pfam" id="PF18718">
    <property type="entry name" value="CxC5"/>
    <property type="match status" value="1"/>
</dbReference>
<dbReference type="Proteomes" id="UP000663879">
    <property type="component" value="Unassembled WGS sequence"/>
</dbReference>
<comment type="caution">
    <text evidence="2">The sequence shown here is derived from an EMBL/GenBank/DDBJ whole genome shotgun (WGS) entry which is preliminary data.</text>
</comment>
<accession>A0A814DCX8</accession>
<proteinExistence type="predicted"/>
<evidence type="ECO:0000313" key="3">
    <source>
        <dbReference type="Proteomes" id="UP000663879"/>
    </source>
</evidence>
<evidence type="ECO:0000259" key="1">
    <source>
        <dbReference type="Pfam" id="PF18718"/>
    </source>
</evidence>